<dbReference type="Proteomes" id="UP000186230">
    <property type="component" value="Chromosome"/>
</dbReference>
<protein>
    <submittedName>
        <fullName evidence="1">Uncharacterized protein</fullName>
    </submittedName>
</protein>
<dbReference type="RefSeq" id="WP_083645202.1">
    <property type="nucleotide sequence ID" value="NZ_AMRU01000027.1"/>
</dbReference>
<evidence type="ECO:0000313" key="2">
    <source>
        <dbReference type="Proteomes" id="UP000186230"/>
    </source>
</evidence>
<dbReference type="EMBL" id="CP016359">
    <property type="protein sequence ID" value="APU69548.1"/>
    <property type="molecule type" value="Genomic_DNA"/>
</dbReference>
<dbReference type="STRING" id="1229726.GRFL_2824"/>
<accession>A0A1L7I7F9</accession>
<sequence length="235" mass="26898">MKKIYKLLIILFVILVQSCTKKEDDLISQNCEIDCTEIIGKLMTDNGTTPISNHKITVVWDNSSLGSGTIRTKAMTRTNSNGEFYFNFYIRDDELKDGVYRMYYDELNGDNFIRADLNGIDVFQIKRDTTLVRNHNIPKKAFLNLTILNLEDIQTNNSFFINFEFVKPPGYSQSISGINRGWSNEFESNQLIEIAGNQPVIIEVIREIDNVQTTKYDTLFVNSGTTSNFTVDVNN</sequence>
<gene>
    <name evidence="1" type="ORF">GRFL_2824</name>
</gene>
<dbReference type="OrthoDB" id="1342421at2"/>
<evidence type="ECO:0000313" key="1">
    <source>
        <dbReference type="EMBL" id="APU69548.1"/>
    </source>
</evidence>
<dbReference type="PROSITE" id="PS51257">
    <property type="entry name" value="PROKAR_LIPOPROTEIN"/>
    <property type="match status" value="1"/>
</dbReference>
<dbReference type="AlphaFoldDB" id="A0A1L7I7F9"/>
<reference evidence="1 2" key="1">
    <citation type="submission" date="2016-07" db="EMBL/GenBank/DDBJ databases">
        <title>Multi-omics approach to identify versatile polysaccharide utilization systems of a marine flavobacterium Gramella flava.</title>
        <authorList>
            <person name="Tang K."/>
        </authorList>
    </citation>
    <scope>NUCLEOTIDE SEQUENCE [LARGE SCALE GENOMIC DNA]</scope>
    <source>
        <strain evidence="1 2">JLT2011</strain>
    </source>
</reference>
<keyword evidence="2" id="KW-1185">Reference proteome</keyword>
<name>A0A1L7I7F9_9FLAO</name>
<proteinExistence type="predicted"/>
<organism evidence="1 2">
    <name type="scientific">Christiangramia flava JLT2011</name>
    <dbReference type="NCBI Taxonomy" id="1229726"/>
    <lineage>
        <taxon>Bacteria</taxon>
        <taxon>Pseudomonadati</taxon>
        <taxon>Bacteroidota</taxon>
        <taxon>Flavobacteriia</taxon>
        <taxon>Flavobacteriales</taxon>
        <taxon>Flavobacteriaceae</taxon>
        <taxon>Christiangramia</taxon>
    </lineage>
</organism>
<dbReference type="KEGG" id="gfl:GRFL_2824"/>